<evidence type="ECO:0000259" key="7">
    <source>
        <dbReference type="SMART" id="SM00829"/>
    </source>
</evidence>
<dbReference type="InterPro" id="IPR002328">
    <property type="entry name" value="ADH_Zn_CS"/>
</dbReference>
<dbReference type="Pfam" id="PF00107">
    <property type="entry name" value="ADH_zinc_N"/>
    <property type="match status" value="1"/>
</dbReference>
<keyword evidence="9" id="KW-1185">Reference proteome</keyword>
<evidence type="ECO:0000256" key="2">
    <source>
        <dbReference type="ARBA" id="ARBA00008072"/>
    </source>
</evidence>
<feature type="domain" description="Enoyl reductase (ER)" evidence="7">
    <location>
        <begin position="12"/>
        <end position="343"/>
    </location>
</feature>
<name>A0ABS0SEF8_9HYPH</name>
<reference evidence="8 9" key="1">
    <citation type="submission" date="2020-10" db="EMBL/GenBank/DDBJ databases">
        <title>Aquamicrobium zhengzhouensis sp. nov., a exopolysaccharide producing bacterium isolated from farmland soil.</title>
        <authorList>
            <person name="Wang X."/>
        </authorList>
    </citation>
    <scope>NUCLEOTIDE SEQUENCE [LARGE SCALE GENOMIC DNA]</scope>
    <source>
        <strain evidence="9">cd-1</strain>
    </source>
</reference>
<dbReference type="CDD" id="cd08232">
    <property type="entry name" value="idonate-5-DH"/>
    <property type="match status" value="1"/>
</dbReference>
<dbReference type="EMBL" id="JADGMQ010000010">
    <property type="protein sequence ID" value="MBI1621687.1"/>
    <property type="molecule type" value="Genomic_DNA"/>
</dbReference>
<evidence type="ECO:0000256" key="6">
    <source>
        <dbReference type="RuleBase" id="RU361277"/>
    </source>
</evidence>
<evidence type="ECO:0000256" key="4">
    <source>
        <dbReference type="ARBA" id="ARBA00022833"/>
    </source>
</evidence>
<evidence type="ECO:0000256" key="3">
    <source>
        <dbReference type="ARBA" id="ARBA00022723"/>
    </source>
</evidence>
<dbReference type="InterPro" id="IPR013154">
    <property type="entry name" value="ADH-like_N"/>
</dbReference>
<dbReference type="Gene3D" id="3.90.180.10">
    <property type="entry name" value="Medium-chain alcohol dehydrogenases, catalytic domain"/>
    <property type="match status" value="1"/>
</dbReference>
<gene>
    <name evidence="8" type="ORF">IOD40_13585</name>
</gene>
<dbReference type="SUPFAM" id="SSF51735">
    <property type="entry name" value="NAD(P)-binding Rossmann-fold domains"/>
    <property type="match status" value="1"/>
</dbReference>
<dbReference type="SUPFAM" id="SSF50129">
    <property type="entry name" value="GroES-like"/>
    <property type="match status" value="1"/>
</dbReference>
<protein>
    <submittedName>
        <fullName evidence="8">L-idonate 5-dehydrogenase</fullName>
    </submittedName>
</protein>
<dbReference type="PANTHER" id="PTHR43161">
    <property type="entry name" value="SORBITOL DEHYDROGENASE"/>
    <property type="match status" value="1"/>
</dbReference>
<evidence type="ECO:0000256" key="5">
    <source>
        <dbReference type="ARBA" id="ARBA00023002"/>
    </source>
</evidence>
<sequence length="348" mass="36715">MKTRVCRLHAKGDIRIEEIDVAAPGEGEVLITMGAGGICGSDLHYYQDGGFGPIRVKEPIILGHEVAGTIRAVGSGVVGLAEGDRVAVNPSRPCNECSYCREGLRQHCLSMRFFGSALRFPHEQGGFRDYLVAQSFQCEKVGSQTSLAEAAVAEPLAVCLHARNRYGDVAGKRVLVTGAGPIGALMTAACAQAAASEIVVTDLQDAALATVSKMGATATVNVARDADKLAPYQADKGYFDVVFECSAAAPAIRTSIECVRPQGTIVQLGVAGDLPIPVNMLVGKEVNLVGSHRFDAEFAEAVRLIDSRAIDVTPIISASYPLEEAHAAFEIAGDRSRAVKVQLTFAES</sequence>
<proteinExistence type="inferred from homology"/>
<evidence type="ECO:0000256" key="1">
    <source>
        <dbReference type="ARBA" id="ARBA00001947"/>
    </source>
</evidence>
<accession>A0ABS0SEF8</accession>
<comment type="similarity">
    <text evidence="2 6">Belongs to the zinc-containing alcohol dehydrogenase family.</text>
</comment>
<keyword evidence="4 6" id="KW-0862">Zinc</keyword>
<keyword evidence="3 6" id="KW-0479">Metal-binding</keyword>
<dbReference type="InterPro" id="IPR013149">
    <property type="entry name" value="ADH-like_C"/>
</dbReference>
<organism evidence="8 9">
    <name type="scientific">Aquamicrobium zhengzhouense</name>
    <dbReference type="NCBI Taxonomy" id="2781738"/>
    <lineage>
        <taxon>Bacteria</taxon>
        <taxon>Pseudomonadati</taxon>
        <taxon>Pseudomonadota</taxon>
        <taxon>Alphaproteobacteria</taxon>
        <taxon>Hyphomicrobiales</taxon>
        <taxon>Phyllobacteriaceae</taxon>
        <taxon>Aquamicrobium</taxon>
    </lineage>
</organism>
<dbReference type="Proteomes" id="UP000601789">
    <property type="component" value="Unassembled WGS sequence"/>
</dbReference>
<dbReference type="InterPro" id="IPR011032">
    <property type="entry name" value="GroES-like_sf"/>
</dbReference>
<dbReference type="RefSeq" id="WP_198477137.1">
    <property type="nucleotide sequence ID" value="NZ_JADGMQ010000010.1"/>
</dbReference>
<evidence type="ECO:0000313" key="9">
    <source>
        <dbReference type="Proteomes" id="UP000601789"/>
    </source>
</evidence>
<evidence type="ECO:0000313" key="8">
    <source>
        <dbReference type="EMBL" id="MBI1621687.1"/>
    </source>
</evidence>
<dbReference type="PANTHER" id="PTHR43161:SF9">
    <property type="entry name" value="SORBITOL DEHYDROGENASE"/>
    <property type="match status" value="1"/>
</dbReference>
<keyword evidence="5" id="KW-0560">Oxidoreductase</keyword>
<dbReference type="InterPro" id="IPR020843">
    <property type="entry name" value="ER"/>
</dbReference>
<comment type="caution">
    <text evidence="8">The sequence shown here is derived from an EMBL/GenBank/DDBJ whole genome shotgun (WGS) entry which is preliminary data.</text>
</comment>
<dbReference type="PROSITE" id="PS00059">
    <property type="entry name" value="ADH_ZINC"/>
    <property type="match status" value="1"/>
</dbReference>
<comment type="cofactor">
    <cofactor evidence="1 6">
        <name>Zn(2+)</name>
        <dbReference type="ChEBI" id="CHEBI:29105"/>
    </cofactor>
</comment>
<dbReference type="InterPro" id="IPR036291">
    <property type="entry name" value="NAD(P)-bd_dom_sf"/>
</dbReference>
<dbReference type="SMART" id="SM00829">
    <property type="entry name" value="PKS_ER"/>
    <property type="match status" value="1"/>
</dbReference>
<dbReference type="Pfam" id="PF08240">
    <property type="entry name" value="ADH_N"/>
    <property type="match status" value="1"/>
</dbReference>
<dbReference type="Gene3D" id="3.40.50.720">
    <property type="entry name" value="NAD(P)-binding Rossmann-like Domain"/>
    <property type="match status" value="1"/>
</dbReference>